<dbReference type="GeneID" id="9466239"/>
<proteinExistence type="inferred from homology"/>
<dbReference type="PROSITE" id="PS50600">
    <property type="entry name" value="ULP_PROTEASE"/>
    <property type="match status" value="1"/>
</dbReference>
<dbReference type="SUPFAM" id="SSF54001">
    <property type="entry name" value="Cysteine proteinases"/>
    <property type="match status" value="1"/>
</dbReference>
<dbReference type="RefSeq" id="XP_002906000.1">
    <property type="nucleotide sequence ID" value="XM_002905954.1"/>
</dbReference>
<evidence type="ECO:0000313" key="5">
    <source>
        <dbReference type="EMBL" id="EEY67352.1"/>
    </source>
</evidence>
<dbReference type="Gene3D" id="3.40.395.10">
    <property type="entry name" value="Adenoviral Proteinase, Chain A"/>
    <property type="match status" value="1"/>
</dbReference>
<dbReference type="OrthoDB" id="102527at2759"/>
<dbReference type="STRING" id="403677.D0N139"/>
<evidence type="ECO:0000313" key="6">
    <source>
        <dbReference type="Proteomes" id="UP000006643"/>
    </source>
</evidence>
<feature type="domain" description="Ubiquitin-like protease family profile" evidence="4">
    <location>
        <begin position="1"/>
        <end position="147"/>
    </location>
</feature>
<dbReference type="Proteomes" id="UP000006643">
    <property type="component" value="Unassembled WGS sequence"/>
</dbReference>
<dbReference type="GO" id="GO:0008234">
    <property type="term" value="F:cysteine-type peptidase activity"/>
    <property type="evidence" value="ECO:0007669"/>
    <property type="project" value="InterPro"/>
</dbReference>
<comment type="similarity">
    <text evidence="1">Belongs to the peptidase C48 family.</text>
</comment>
<dbReference type="Pfam" id="PF02902">
    <property type="entry name" value="Peptidase_C48"/>
    <property type="match status" value="1"/>
</dbReference>
<dbReference type="HOGENOM" id="CLU_082574_1_0_1"/>
<evidence type="ECO:0000256" key="1">
    <source>
        <dbReference type="ARBA" id="ARBA00005234"/>
    </source>
</evidence>
<name>D0N139_PHYIT</name>
<accession>D0N139</accession>
<dbReference type="AlphaFoldDB" id="D0N139"/>
<evidence type="ECO:0000259" key="4">
    <source>
        <dbReference type="PROSITE" id="PS50600"/>
    </source>
</evidence>
<organism evidence="5 6">
    <name type="scientific">Phytophthora infestans (strain T30-4)</name>
    <name type="common">Potato late blight agent</name>
    <dbReference type="NCBI Taxonomy" id="403677"/>
    <lineage>
        <taxon>Eukaryota</taxon>
        <taxon>Sar</taxon>
        <taxon>Stramenopiles</taxon>
        <taxon>Oomycota</taxon>
        <taxon>Peronosporomycetes</taxon>
        <taxon>Peronosporales</taxon>
        <taxon>Peronosporaceae</taxon>
        <taxon>Phytophthora</taxon>
    </lineage>
</organism>
<dbReference type="InParanoid" id="D0N139"/>
<dbReference type="InterPro" id="IPR038765">
    <property type="entry name" value="Papain-like_cys_pep_sf"/>
</dbReference>
<dbReference type="GO" id="GO:0006508">
    <property type="term" value="P:proteolysis"/>
    <property type="evidence" value="ECO:0007669"/>
    <property type="project" value="UniProtKB-KW"/>
</dbReference>
<dbReference type="InterPro" id="IPR003653">
    <property type="entry name" value="Peptidase_C48_C"/>
</dbReference>
<dbReference type="eggNOG" id="ENOG502RGMN">
    <property type="taxonomic scope" value="Eukaryota"/>
</dbReference>
<keyword evidence="2 5" id="KW-0645">Protease</keyword>
<dbReference type="OMA" id="GDVFICL"/>
<keyword evidence="6" id="KW-1185">Reference proteome</keyword>
<dbReference type="VEuPathDB" id="FungiDB:PITG_04365"/>
<dbReference type="KEGG" id="pif:PITG_04365"/>
<sequence>MVDTWPFERLPGFGEGFDLDWNHLCCARSGCWYHDNLINVFMMTLVEKFKNNTTLFLLSLHTPAPSKGKRIPPRTLRLVAAADKDMVFMPLNINGNHWVRLVIDRSRTTIYCFESFNKRPNQNLLAAPIQKDSDNCGLFIILHFWRRFVKEMRSDYTTVGLLRRQWDVLRTVVDFSDASKGEQD</sequence>
<evidence type="ECO:0000256" key="2">
    <source>
        <dbReference type="ARBA" id="ARBA00022670"/>
    </source>
</evidence>
<keyword evidence="3" id="KW-0378">Hydrolase</keyword>
<protein>
    <submittedName>
        <fullName evidence="5">Cysteine protease family C48, putative</fullName>
    </submittedName>
</protein>
<gene>
    <name evidence="5" type="ORF">PITG_04365</name>
</gene>
<evidence type="ECO:0000256" key="3">
    <source>
        <dbReference type="ARBA" id="ARBA00022801"/>
    </source>
</evidence>
<reference evidence="6" key="1">
    <citation type="journal article" date="2009" name="Nature">
        <title>Genome sequence and analysis of the Irish potato famine pathogen Phytophthora infestans.</title>
        <authorList>
            <consortium name="The Broad Institute Genome Sequencing Platform"/>
            <person name="Haas B.J."/>
            <person name="Kamoun S."/>
            <person name="Zody M.C."/>
            <person name="Jiang R.H."/>
            <person name="Handsaker R.E."/>
            <person name="Cano L.M."/>
            <person name="Grabherr M."/>
            <person name="Kodira C.D."/>
            <person name="Raffaele S."/>
            <person name="Torto-Alalibo T."/>
            <person name="Bozkurt T.O."/>
            <person name="Ah-Fong A.M."/>
            <person name="Alvarado L."/>
            <person name="Anderson V.L."/>
            <person name="Armstrong M.R."/>
            <person name="Avrova A."/>
            <person name="Baxter L."/>
            <person name="Beynon J."/>
            <person name="Boevink P.C."/>
            <person name="Bollmann S.R."/>
            <person name="Bos J.I."/>
            <person name="Bulone V."/>
            <person name="Cai G."/>
            <person name="Cakir C."/>
            <person name="Carrington J.C."/>
            <person name="Chawner M."/>
            <person name="Conti L."/>
            <person name="Costanzo S."/>
            <person name="Ewan R."/>
            <person name="Fahlgren N."/>
            <person name="Fischbach M.A."/>
            <person name="Fugelstad J."/>
            <person name="Gilroy E.M."/>
            <person name="Gnerre S."/>
            <person name="Green P.J."/>
            <person name="Grenville-Briggs L.J."/>
            <person name="Griffith J."/>
            <person name="Grunwald N.J."/>
            <person name="Horn K."/>
            <person name="Horner N.R."/>
            <person name="Hu C.H."/>
            <person name="Huitema E."/>
            <person name="Jeong D.H."/>
            <person name="Jones A.M."/>
            <person name="Jones J.D."/>
            <person name="Jones R.W."/>
            <person name="Karlsson E.K."/>
            <person name="Kunjeti S.G."/>
            <person name="Lamour K."/>
            <person name="Liu Z."/>
            <person name="Ma L."/>
            <person name="Maclean D."/>
            <person name="Chibucos M.C."/>
            <person name="McDonald H."/>
            <person name="McWalters J."/>
            <person name="Meijer H.J."/>
            <person name="Morgan W."/>
            <person name="Morris P.F."/>
            <person name="Munro C.A."/>
            <person name="O'Neill K."/>
            <person name="Ospina-Giraldo M."/>
            <person name="Pinzon A."/>
            <person name="Pritchard L."/>
            <person name="Ramsahoye B."/>
            <person name="Ren Q."/>
            <person name="Restrepo S."/>
            <person name="Roy S."/>
            <person name="Sadanandom A."/>
            <person name="Savidor A."/>
            <person name="Schornack S."/>
            <person name="Schwartz D.C."/>
            <person name="Schumann U.D."/>
            <person name="Schwessinger B."/>
            <person name="Seyer L."/>
            <person name="Sharpe T."/>
            <person name="Silvar C."/>
            <person name="Song J."/>
            <person name="Studholme D.J."/>
            <person name="Sykes S."/>
            <person name="Thines M."/>
            <person name="van de Vondervoort P.J."/>
            <person name="Phuntumart V."/>
            <person name="Wawra S."/>
            <person name="Weide R."/>
            <person name="Win J."/>
            <person name="Young C."/>
            <person name="Zhou S."/>
            <person name="Fry W."/>
            <person name="Meyers B.C."/>
            <person name="van West P."/>
            <person name="Ristaino J."/>
            <person name="Govers F."/>
            <person name="Birch P.R."/>
            <person name="Whisson S.C."/>
            <person name="Judelson H.S."/>
            <person name="Nusbaum C."/>
        </authorList>
    </citation>
    <scope>NUCLEOTIDE SEQUENCE [LARGE SCALE GENOMIC DNA]</scope>
    <source>
        <strain evidence="6">T30-4</strain>
    </source>
</reference>
<dbReference type="EMBL" id="DS028122">
    <property type="protein sequence ID" value="EEY67352.1"/>
    <property type="molecule type" value="Genomic_DNA"/>
</dbReference>